<feature type="transmembrane region" description="Helical" evidence="6">
    <location>
        <begin position="93"/>
        <end position="113"/>
    </location>
</feature>
<feature type="region of interest" description="Disordered" evidence="5">
    <location>
        <begin position="445"/>
        <end position="488"/>
    </location>
</feature>
<keyword evidence="4 6" id="KW-0472">Membrane</keyword>
<dbReference type="Gene3D" id="1.20.1250.20">
    <property type="entry name" value="MFS general substrate transporter like domains"/>
    <property type="match status" value="1"/>
</dbReference>
<dbReference type="eggNOG" id="KOG3098">
    <property type="taxonomic scope" value="Eukaryota"/>
</dbReference>
<evidence type="ECO:0000313" key="7">
    <source>
        <dbReference type="EMBL" id="CCH46319.1"/>
    </source>
</evidence>
<gene>
    <name evidence="7" type="ORF">BN7_5911</name>
</gene>
<dbReference type="Proteomes" id="UP000009328">
    <property type="component" value="Unassembled WGS sequence"/>
</dbReference>
<evidence type="ECO:0000313" key="8">
    <source>
        <dbReference type="Proteomes" id="UP000009328"/>
    </source>
</evidence>
<feature type="transmembrane region" description="Helical" evidence="6">
    <location>
        <begin position="280"/>
        <end position="300"/>
    </location>
</feature>
<proteinExistence type="predicted"/>
<dbReference type="GO" id="GO:0016020">
    <property type="term" value="C:membrane"/>
    <property type="evidence" value="ECO:0007669"/>
    <property type="project" value="UniProtKB-SubCell"/>
</dbReference>
<accession>K0KXZ7</accession>
<dbReference type="SUPFAM" id="SSF103473">
    <property type="entry name" value="MFS general substrate transporter"/>
    <property type="match status" value="1"/>
</dbReference>
<keyword evidence="8" id="KW-1185">Reference proteome</keyword>
<keyword evidence="3 6" id="KW-1133">Transmembrane helix</keyword>
<dbReference type="AlphaFoldDB" id="K0KXZ7"/>
<feature type="compositionally biased region" description="Polar residues" evidence="5">
    <location>
        <begin position="472"/>
        <end position="488"/>
    </location>
</feature>
<dbReference type="Pfam" id="PF07690">
    <property type="entry name" value="MFS_1"/>
    <property type="match status" value="1"/>
</dbReference>
<evidence type="ECO:0000256" key="5">
    <source>
        <dbReference type="SAM" id="MobiDB-lite"/>
    </source>
</evidence>
<keyword evidence="2 6" id="KW-0812">Transmembrane</keyword>
<evidence type="ECO:0000256" key="3">
    <source>
        <dbReference type="ARBA" id="ARBA00022989"/>
    </source>
</evidence>
<feature type="transmembrane region" description="Helical" evidence="6">
    <location>
        <begin position="312"/>
        <end position="330"/>
    </location>
</feature>
<dbReference type="InParanoid" id="K0KXZ7"/>
<feature type="transmembrane region" description="Helical" evidence="6">
    <location>
        <begin position="158"/>
        <end position="177"/>
    </location>
</feature>
<organism evidence="7 8">
    <name type="scientific">Wickerhamomyces ciferrii (strain ATCC 14091 / BCRC 22168 / CBS 111 / JCM 3599 / NBRC 0793 / NRRL Y-1031 F-60-10)</name>
    <name type="common">Yeast</name>
    <name type="synonym">Pichia ciferrii</name>
    <dbReference type="NCBI Taxonomy" id="1206466"/>
    <lineage>
        <taxon>Eukaryota</taxon>
        <taxon>Fungi</taxon>
        <taxon>Dikarya</taxon>
        <taxon>Ascomycota</taxon>
        <taxon>Saccharomycotina</taxon>
        <taxon>Saccharomycetes</taxon>
        <taxon>Phaffomycetales</taxon>
        <taxon>Wickerhamomycetaceae</taxon>
        <taxon>Wickerhamomyces</taxon>
    </lineage>
</organism>
<dbReference type="InterPro" id="IPR036259">
    <property type="entry name" value="MFS_trans_sf"/>
</dbReference>
<evidence type="ECO:0000256" key="6">
    <source>
        <dbReference type="SAM" id="Phobius"/>
    </source>
</evidence>
<protein>
    <submittedName>
        <fullName evidence="7">Membrane protein</fullName>
    </submittedName>
</protein>
<comment type="caution">
    <text evidence="7">The sequence shown here is derived from an EMBL/GenBank/DDBJ whole genome shotgun (WGS) entry which is preliminary data.</text>
</comment>
<feature type="transmembrane region" description="Helical" evidence="6">
    <location>
        <begin position="66"/>
        <end position="86"/>
    </location>
</feature>
<sequence length="488" mass="54104">MSYRALNQLEPNSNNNKMVSKFTKIYRATYTQAHIIGFVSFTQPGIWSAIANLGAGGLQSVNTANIANAILFGIMFVTAPLYAILINKIGLKLILAWGTLGYVFWSAGLYQNSKDGTEWLIMFGAVTCGISASALWSSEATVAILYPDDNQRGKFVGTWQLWNKVGGLISGAITVALNFRNGSAGGVSLNTYIVLIALQCLGLPVSLLLSSPDKLIRKDGKKLKSNLTQESWKSRFKTLWRVFLTKEVLCLTPLFISNVWFNTWQSNYMTHHFSVRTRALNSLLTALINGGTDVVAGILLDIKMRRSIKVRISWAITASILVGFFIYSLVIQHEFDINPEEGIDWKGNPRYARSFIPFQIFKIGGELVFNWVYWVIGAYHFPPSDIPYVSGIIRSFESLGQCLGFVVGTVNTNDMTNLAVAAGVFFLSIPSTTYIAWQVDDEPVEKDKLESETEGSLHSENEDHAESGEVLDQSSKNNLIERVNTLSD</sequence>
<feature type="compositionally biased region" description="Basic and acidic residues" evidence="5">
    <location>
        <begin position="445"/>
        <end position="467"/>
    </location>
</feature>
<dbReference type="InterPro" id="IPR051617">
    <property type="entry name" value="UNC-93-like_regulator"/>
</dbReference>
<dbReference type="HOGENOM" id="CLU_030884_2_0_1"/>
<reference evidence="7 8" key="1">
    <citation type="journal article" date="2012" name="Eukaryot. Cell">
        <title>Draft genome sequence of Wickerhamomyces ciferrii NRRL Y-1031 F-60-10.</title>
        <authorList>
            <person name="Schneider J."/>
            <person name="Andrea H."/>
            <person name="Blom J."/>
            <person name="Jaenicke S."/>
            <person name="Ruckert C."/>
            <person name="Schorsch C."/>
            <person name="Szczepanowski R."/>
            <person name="Farwick M."/>
            <person name="Goesmann A."/>
            <person name="Puhler A."/>
            <person name="Schaffer S."/>
            <person name="Tauch A."/>
            <person name="Kohler T."/>
            <person name="Brinkrolf K."/>
        </authorList>
    </citation>
    <scope>NUCLEOTIDE SEQUENCE [LARGE SCALE GENOMIC DNA]</scope>
    <source>
        <strain evidence="8">ATCC 14091 / BCRC 22168 / CBS 111 / JCM 3599 / NBRC 0793 / NRRL Y-1031 F-60-10</strain>
    </source>
</reference>
<comment type="subcellular location">
    <subcellularLocation>
        <location evidence="1">Membrane</location>
        <topology evidence="1">Multi-pass membrane protein</topology>
    </subcellularLocation>
</comment>
<name>K0KXZ7_WICCF</name>
<dbReference type="GO" id="GO:0022857">
    <property type="term" value="F:transmembrane transporter activity"/>
    <property type="evidence" value="ECO:0007669"/>
    <property type="project" value="InterPro"/>
</dbReference>
<feature type="transmembrane region" description="Helical" evidence="6">
    <location>
        <begin position="119"/>
        <end position="146"/>
    </location>
</feature>
<dbReference type="PANTHER" id="PTHR23294">
    <property type="entry name" value="ET TRANSLATION PRODUCT-RELATED"/>
    <property type="match status" value="1"/>
</dbReference>
<dbReference type="EMBL" id="CAIF01000239">
    <property type="protein sequence ID" value="CCH46319.1"/>
    <property type="molecule type" value="Genomic_DNA"/>
</dbReference>
<evidence type="ECO:0000256" key="2">
    <source>
        <dbReference type="ARBA" id="ARBA00022692"/>
    </source>
</evidence>
<feature type="transmembrane region" description="Helical" evidence="6">
    <location>
        <begin position="239"/>
        <end position="260"/>
    </location>
</feature>
<dbReference type="PANTHER" id="PTHR23294:SF57">
    <property type="entry name" value="CINA C-TERMINAL DOMAIN-CONTAINING PROTEIN"/>
    <property type="match status" value="1"/>
</dbReference>
<evidence type="ECO:0000256" key="4">
    <source>
        <dbReference type="ARBA" id="ARBA00023136"/>
    </source>
</evidence>
<dbReference type="InterPro" id="IPR011701">
    <property type="entry name" value="MFS"/>
</dbReference>
<evidence type="ECO:0000256" key="1">
    <source>
        <dbReference type="ARBA" id="ARBA00004141"/>
    </source>
</evidence>
<feature type="transmembrane region" description="Helical" evidence="6">
    <location>
        <begin position="189"/>
        <end position="209"/>
    </location>
</feature>